<dbReference type="PROSITE" id="PS50041">
    <property type="entry name" value="C_TYPE_LECTIN_2"/>
    <property type="match status" value="2"/>
</dbReference>
<dbReference type="InterPro" id="IPR001304">
    <property type="entry name" value="C-type_lectin-like"/>
</dbReference>
<feature type="domain" description="C-type lectin" evidence="3">
    <location>
        <begin position="131"/>
        <end position="258"/>
    </location>
</feature>
<evidence type="ECO:0000259" key="3">
    <source>
        <dbReference type="PROSITE" id="PS50041"/>
    </source>
</evidence>
<accession>E4XAL2</accession>
<evidence type="ECO:0000256" key="1">
    <source>
        <dbReference type="ARBA" id="ARBA00023157"/>
    </source>
</evidence>
<keyword evidence="5" id="KW-1185">Reference proteome</keyword>
<dbReference type="InParanoid" id="E4XAL2"/>
<dbReference type="PROSITE" id="PS00615">
    <property type="entry name" value="C_TYPE_LECTIN_1"/>
    <property type="match status" value="1"/>
</dbReference>
<dbReference type="SUPFAM" id="SSF56436">
    <property type="entry name" value="C-type lectin-like"/>
    <property type="match status" value="2"/>
</dbReference>
<dbReference type="InterPro" id="IPR016186">
    <property type="entry name" value="C-type_lectin-like/link_sf"/>
</dbReference>
<dbReference type="PROSITE" id="PS01285">
    <property type="entry name" value="FA58C_1"/>
    <property type="match status" value="1"/>
</dbReference>
<protein>
    <recommendedName>
        <fullName evidence="6">C-type lectin domain-containing protein</fullName>
    </recommendedName>
</protein>
<dbReference type="Proteomes" id="UP000001307">
    <property type="component" value="Unassembled WGS sequence"/>
</dbReference>
<reference evidence="4" key="1">
    <citation type="journal article" date="2010" name="Science">
        <title>Plasticity of animal genome architecture unmasked by rapid evolution of a pelagic tunicate.</title>
        <authorList>
            <person name="Denoeud F."/>
            <person name="Henriet S."/>
            <person name="Mungpakdee S."/>
            <person name="Aury J.M."/>
            <person name="Da Silva C."/>
            <person name="Brinkmann H."/>
            <person name="Mikhaleva J."/>
            <person name="Olsen L.C."/>
            <person name="Jubin C."/>
            <person name="Canestro C."/>
            <person name="Bouquet J.M."/>
            <person name="Danks G."/>
            <person name="Poulain J."/>
            <person name="Campsteijn C."/>
            <person name="Adamski M."/>
            <person name="Cross I."/>
            <person name="Yadetie F."/>
            <person name="Muffato M."/>
            <person name="Louis A."/>
            <person name="Butcher S."/>
            <person name="Tsagkogeorga G."/>
            <person name="Konrad A."/>
            <person name="Singh S."/>
            <person name="Jensen M.F."/>
            <person name="Cong E.H."/>
            <person name="Eikeseth-Otteraa H."/>
            <person name="Noel B."/>
            <person name="Anthouard V."/>
            <person name="Porcel B.M."/>
            <person name="Kachouri-Lafond R."/>
            <person name="Nishino A."/>
            <person name="Ugolini M."/>
            <person name="Chourrout P."/>
            <person name="Nishida H."/>
            <person name="Aasland R."/>
            <person name="Huzurbazar S."/>
            <person name="Westhof E."/>
            <person name="Delsuc F."/>
            <person name="Lehrach H."/>
            <person name="Reinhardt R."/>
            <person name="Weissenbach J."/>
            <person name="Roy S.W."/>
            <person name="Artiguenave F."/>
            <person name="Postlethwait J.H."/>
            <person name="Manak J.R."/>
            <person name="Thompson E.M."/>
            <person name="Jaillon O."/>
            <person name="Du Pasquier L."/>
            <person name="Boudinot P."/>
            <person name="Liberles D.A."/>
            <person name="Volff J.N."/>
            <person name="Philippe H."/>
            <person name="Lenhard B."/>
            <person name="Roest Crollius H."/>
            <person name="Wincker P."/>
            <person name="Chourrout D."/>
        </authorList>
    </citation>
    <scope>NUCLEOTIDE SEQUENCE [LARGE SCALE GENOMIC DNA]</scope>
</reference>
<dbReference type="Gene3D" id="3.10.100.10">
    <property type="entry name" value="Mannose-Binding Protein A, subunit A"/>
    <property type="match status" value="2"/>
</dbReference>
<dbReference type="PANTHER" id="PTHR22803">
    <property type="entry name" value="MANNOSE, PHOSPHOLIPASE, LECTIN RECEPTOR RELATED"/>
    <property type="match status" value="1"/>
</dbReference>
<dbReference type="InterPro" id="IPR000421">
    <property type="entry name" value="FA58C"/>
</dbReference>
<feature type="domain" description="C-type lectin" evidence="3">
    <location>
        <begin position="7"/>
        <end position="81"/>
    </location>
</feature>
<evidence type="ECO:0000259" key="2">
    <source>
        <dbReference type="PROSITE" id="PS50022"/>
    </source>
</evidence>
<organism evidence="4">
    <name type="scientific">Oikopleura dioica</name>
    <name type="common">Tunicate</name>
    <dbReference type="NCBI Taxonomy" id="34765"/>
    <lineage>
        <taxon>Eukaryota</taxon>
        <taxon>Metazoa</taxon>
        <taxon>Chordata</taxon>
        <taxon>Tunicata</taxon>
        <taxon>Appendicularia</taxon>
        <taxon>Copelata</taxon>
        <taxon>Oikopleuridae</taxon>
        <taxon>Oikopleura</taxon>
    </lineage>
</organism>
<name>E4XAL2_OIKDI</name>
<dbReference type="OrthoDB" id="6285913at2759"/>
<dbReference type="PROSITE" id="PS50022">
    <property type="entry name" value="FA58C_3"/>
    <property type="match status" value="1"/>
</dbReference>
<dbReference type="InterPro" id="IPR008979">
    <property type="entry name" value="Galactose-bd-like_sf"/>
</dbReference>
<evidence type="ECO:0000313" key="4">
    <source>
        <dbReference type="EMBL" id="CBY08571.1"/>
    </source>
</evidence>
<feature type="domain" description="F5/8 type C" evidence="2">
    <location>
        <begin position="278"/>
        <end position="369"/>
    </location>
</feature>
<gene>
    <name evidence="4" type="ORF">GSOID_T00005151001</name>
</gene>
<sequence length="369" mass="41617">MLSGDAWIGLKTTKGSPRNRKKYDGIPNDFWEDGKKYEFNNWATSMPQYSDDSNSWEGDCVCLYGLDHATVGAWANKDCTKAFDKRPVCKRPMTKNPDTTPPGIIDEDQKEANIKYCGAPQWRWNANFKSCYNVIDSVMPWDTQRKTCADNGGFMLDITSPSENQYVQTLVALLPGGAFWTGGFDAGRENVPPDEDINIGQRNGNWKWDRVTSPLPYFNWESDQPDLPELVGPTCIEIAANGKWSNPECTERRYTICEKNPIYTDPVDPEEECDGPECCSGHIGVENGGIIPASAFYSNSENRTSSSADHGRLNRPYDMWGYGGYGGWLAEKNANDPYLQVTFDNFYEVRGIITQGTDLRKAEFYFCKE</sequence>
<proteinExistence type="predicted"/>
<dbReference type="EMBL" id="FN653032">
    <property type="protein sequence ID" value="CBY08571.1"/>
    <property type="molecule type" value="Genomic_DNA"/>
</dbReference>
<keyword evidence="1" id="KW-1015">Disulfide bond</keyword>
<dbReference type="SMART" id="SM00034">
    <property type="entry name" value="CLECT"/>
    <property type="match status" value="1"/>
</dbReference>
<dbReference type="Gene3D" id="2.60.120.260">
    <property type="entry name" value="Galactose-binding domain-like"/>
    <property type="match status" value="1"/>
</dbReference>
<dbReference type="InterPro" id="IPR050111">
    <property type="entry name" value="C-type_lectin/snaclec_domain"/>
</dbReference>
<evidence type="ECO:0008006" key="6">
    <source>
        <dbReference type="Google" id="ProtNLM"/>
    </source>
</evidence>
<evidence type="ECO:0000313" key="5">
    <source>
        <dbReference type="Proteomes" id="UP000001307"/>
    </source>
</evidence>
<dbReference type="Pfam" id="PF00059">
    <property type="entry name" value="Lectin_C"/>
    <property type="match status" value="1"/>
</dbReference>
<dbReference type="AlphaFoldDB" id="E4XAL2"/>
<dbReference type="InterPro" id="IPR018378">
    <property type="entry name" value="C-type_lectin_CS"/>
</dbReference>
<dbReference type="InterPro" id="IPR016187">
    <property type="entry name" value="CTDL_fold"/>
</dbReference>
<dbReference type="SUPFAM" id="SSF49785">
    <property type="entry name" value="Galactose-binding domain-like"/>
    <property type="match status" value="1"/>
</dbReference>
<dbReference type="CDD" id="cd00037">
    <property type="entry name" value="CLECT"/>
    <property type="match status" value="1"/>
</dbReference>